<dbReference type="EMBL" id="NFFZ01000016">
    <property type="protein sequence ID" value="OTI57612.1"/>
    <property type="molecule type" value="Genomic_DNA"/>
</dbReference>
<organism evidence="1 2">
    <name type="scientific">Pseudomonas aeruginosa</name>
    <dbReference type="NCBI Taxonomy" id="287"/>
    <lineage>
        <taxon>Bacteria</taxon>
        <taxon>Pseudomonadati</taxon>
        <taxon>Pseudomonadota</taxon>
        <taxon>Gammaproteobacteria</taxon>
        <taxon>Pseudomonadales</taxon>
        <taxon>Pseudomonadaceae</taxon>
        <taxon>Pseudomonas</taxon>
    </lineage>
</organism>
<proteinExistence type="predicted"/>
<dbReference type="RefSeq" id="WP_023464629.1">
    <property type="nucleotide sequence ID" value="NZ_CAADLW010000593.1"/>
</dbReference>
<comment type="caution">
    <text evidence="1">The sequence shown here is derived from an EMBL/GenBank/DDBJ whole genome shotgun (WGS) entry which is preliminary data.</text>
</comment>
<accession>A0A241XKC3</accession>
<evidence type="ECO:0000313" key="1">
    <source>
        <dbReference type="EMBL" id="OTI57612.1"/>
    </source>
</evidence>
<sequence length="110" mass="12593">MQYSVIVTGTGFEGRSGRIRLAVRPGMEVKLAPEPDNPHDPSAIAVYVHVRRWFTLFLPTDVQIGYLKRERAAFFTRKMKEGGRITKAIVKSMYTELDHPRVSLSIETDW</sequence>
<name>A0A241XKC3_PSEAI</name>
<dbReference type="GO" id="GO:0008270">
    <property type="term" value="F:zinc ion binding"/>
    <property type="evidence" value="ECO:0007669"/>
    <property type="project" value="InterPro"/>
</dbReference>
<dbReference type="GO" id="GO:0003676">
    <property type="term" value="F:nucleic acid binding"/>
    <property type="evidence" value="ECO:0007669"/>
    <property type="project" value="InterPro"/>
</dbReference>
<evidence type="ECO:0000313" key="2">
    <source>
        <dbReference type="Proteomes" id="UP000194857"/>
    </source>
</evidence>
<dbReference type="Pfam" id="PF08797">
    <property type="entry name" value="HIRAN"/>
    <property type="match status" value="1"/>
</dbReference>
<dbReference type="AlphaFoldDB" id="A0A241XKC3"/>
<reference evidence="1 2" key="1">
    <citation type="submission" date="2017-05" db="EMBL/GenBank/DDBJ databases">
        <authorList>
            <person name="Song R."/>
            <person name="Chenine A.L."/>
            <person name="Ruprecht R.M."/>
        </authorList>
    </citation>
    <scope>NUCLEOTIDE SEQUENCE [LARGE SCALE GENOMIC DNA]</scope>
    <source>
        <strain evidence="1 2">S567_C10_BS</strain>
    </source>
</reference>
<dbReference type="Proteomes" id="UP000194857">
    <property type="component" value="Unassembled WGS sequence"/>
</dbReference>
<dbReference type="InterPro" id="IPR014905">
    <property type="entry name" value="HIRAN"/>
</dbReference>
<dbReference type="Gene3D" id="3.30.70.2330">
    <property type="match status" value="1"/>
</dbReference>
<protein>
    <submittedName>
        <fullName evidence="1">Uncharacterized protein</fullName>
    </submittedName>
</protein>
<dbReference type="GO" id="GO:0016818">
    <property type="term" value="F:hydrolase activity, acting on acid anhydrides, in phosphorus-containing anhydrides"/>
    <property type="evidence" value="ECO:0007669"/>
    <property type="project" value="InterPro"/>
</dbReference>
<gene>
    <name evidence="1" type="ORF">CAZ10_25645</name>
</gene>
<dbReference type="SMART" id="SM00910">
    <property type="entry name" value="HIRAN"/>
    <property type="match status" value="1"/>
</dbReference>